<evidence type="ECO:0000313" key="2">
    <source>
        <dbReference type="Proteomes" id="UP001165381"/>
    </source>
</evidence>
<reference evidence="1" key="1">
    <citation type="submission" date="2022-05" db="EMBL/GenBank/DDBJ databases">
        <authorList>
            <person name="Park J.-S."/>
        </authorList>
    </citation>
    <scope>NUCLEOTIDE SEQUENCE</scope>
    <source>
        <strain evidence="1">2012CJ34-3</strain>
    </source>
</reference>
<name>A0ABT0QE14_9FLAO</name>
<protein>
    <submittedName>
        <fullName evidence="1">Uncharacterized protein</fullName>
    </submittedName>
</protein>
<evidence type="ECO:0000313" key="1">
    <source>
        <dbReference type="EMBL" id="MCL6294713.1"/>
    </source>
</evidence>
<comment type="caution">
    <text evidence="1">The sequence shown here is derived from an EMBL/GenBank/DDBJ whole genome shotgun (WGS) entry which is preliminary data.</text>
</comment>
<dbReference type="EMBL" id="JAMFLZ010000002">
    <property type="protein sequence ID" value="MCL6294713.1"/>
    <property type="molecule type" value="Genomic_DNA"/>
</dbReference>
<proteinExistence type="predicted"/>
<accession>A0ABT0QE14</accession>
<organism evidence="1 2">
    <name type="scientific">Jejuia spongiicola</name>
    <dbReference type="NCBI Taxonomy" id="2942207"/>
    <lineage>
        <taxon>Bacteria</taxon>
        <taxon>Pseudomonadati</taxon>
        <taxon>Bacteroidota</taxon>
        <taxon>Flavobacteriia</taxon>
        <taxon>Flavobacteriales</taxon>
        <taxon>Flavobacteriaceae</taxon>
        <taxon>Jejuia</taxon>
    </lineage>
</organism>
<keyword evidence="2" id="KW-1185">Reference proteome</keyword>
<dbReference type="Proteomes" id="UP001165381">
    <property type="component" value="Unassembled WGS sequence"/>
</dbReference>
<sequence length="221" mass="26696">MKIDSILGLEIQELKDNGIDEIGYYKQTSINYGVYSTAYLFWRKNKSTFIQKFEDSEYDKSSIKKFKSIEVDDPIFFNFYRLHKDKLNKEDVEHFKSNPDSIVGNTIYSSRVTTSHSSFSNFVIKTNNENFHKYFDHFDLKEFNKKKVYASKRKYTEEEKKKWRERDWEIGEYRIVEENFPIRNINYQHNQKLKIVEWESVISEFIENLESTITFERLGDN</sequence>
<dbReference type="RefSeq" id="WP_249972540.1">
    <property type="nucleotide sequence ID" value="NZ_JAMFLZ010000002.1"/>
</dbReference>
<gene>
    <name evidence="1" type="ORF">M3P09_06880</name>
</gene>